<dbReference type="GO" id="GO:0005886">
    <property type="term" value="C:plasma membrane"/>
    <property type="evidence" value="ECO:0007669"/>
    <property type="project" value="TreeGrafter"/>
</dbReference>
<dbReference type="EMBL" id="PCWQ01000007">
    <property type="protein sequence ID" value="PIR06979.1"/>
    <property type="molecule type" value="Genomic_DNA"/>
</dbReference>
<accession>A0A2H0NDK4</accession>
<organism evidence="2 3">
    <name type="scientific">Candidatus Komeilibacteria bacterium CG11_big_fil_rev_8_21_14_0_20_36_20</name>
    <dbReference type="NCBI Taxonomy" id="1974477"/>
    <lineage>
        <taxon>Bacteria</taxon>
        <taxon>Candidatus Komeiliibacteriota</taxon>
    </lineage>
</organism>
<dbReference type="GO" id="GO:0000270">
    <property type="term" value="P:peptidoglycan metabolic process"/>
    <property type="evidence" value="ECO:0007669"/>
    <property type="project" value="TreeGrafter"/>
</dbReference>
<dbReference type="InterPro" id="IPR014729">
    <property type="entry name" value="Rossmann-like_a/b/a_fold"/>
</dbReference>
<protein>
    <recommendedName>
        <fullName evidence="1">DUF218 domain-containing protein</fullName>
    </recommendedName>
</protein>
<evidence type="ECO:0000313" key="3">
    <source>
        <dbReference type="Proteomes" id="UP000230564"/>
    </source>
</evidence>
<gene>
    <name evidence="2" type="ORF">COV55_00960</name>
</gene>
<dbReference type="AlphaFoldDB" id="A0A2H0NDK4"/>
<dbReference type="PANTHER" id="PTHR30336">
    <property type="entry name" value="INNER MEMBRANE PROTEIN, PROBABLE PERMEASE"/>
    <property type="match status" value="1"/>
</dbReference>
<name>A0A2H0NDK4_9BACT</name>
<dbReference type="Gene3D" id="3.40.50.620">
    <property type="entry name" value="HUPs"/>
    <property type="match status" value="1"/>
</dbReference>
<dbReference type="Proteomes" id="UP000230564">
    <property type="component" value="Unassembled WGS sequence"/>
</dbReference>
<feature type="domain" description="DUF218" evidence="1">
    <location>
        <begin position="21"/>
        <end position="155"/>
    </location>
</feature>
<sequence>MKFNEVALIAITSNDIVKKSDAVIWLEGDGYNRFKQTLKIFQDGLAKNIVVSGGCTSVPQFTIPAGLLAKKLLKAGVPKNKIVIEDNSQNTYDQGVEVMKIVRNKKWKKIILVASHFHQDRAFLTFLQAMKQARLKIQIFNAPARDLSWFEQTSYSNLTRLQLLGVELAKIKQYRKKGHLVSIRAAVDYQSWKEKQK</sequence>
<proteinExistence type="predicted"/>
<dbReference type="GO" id="GO:0043164">
    <property type="term" value="P:Gram-negative-bacterium-type cell wall biogenesis"/>
    <property type="evidence" value="ECO:0007669"/>
    <property type="project" value="TreeGrafter"/>
</dbReference>
<evidence type="ECO:0000313" key="2">
    <source>
        <dbReference type="EMBL" id="PIR06979.1"/>
    </source>
</evidence>
<dbReference type="CDD" id="cd06259">
    <property type="entry name" value="YdcF-like"/>
    <property type="match status" value="1"/>
</dbReference>
<dbReference type="InterPro" id="IPR003848">
    <property type="entry name" value="DUF218"/>
</dbReference>
<reference evidence="2 3" key="1">
    <citation type="submission" date="2017-09" db="EMBL/GenBank/DDBJ databases">
        <title>Depth-based differentiation of microbial function through sediment-hosted aquifers and enrichment of novel symbionts in the deep terrestrial subsurface.</title>
        <authorList>
            <person name="Probst A.J."/>
            <person name="Ladd B."/>
            <person name="Jarett J.K."/>
            <person name="Geller-Mcgrath D.E."/>
            <person name="Sieber C.M."/>
            <person name="Emerson J.B."/>
            <person name="Anantharaman K."/>
            <person name="Thomas B.C."/>
            <person name="Malmstrom R."/>
            <person name="Stieglmeier M."/>
            <person name="Klingl A."/>
            <person name="Woyke T."/>
            <person name="Ryan C.M."/>
            <person name="Banfield J.F."/>
        </authorList>
    </citation>
    <scope>NUCLEOTIDE SEQUENCE [LARGE SCALE GENOMIC DNA]</scope>
    <source>
        <strain evidence="2">CG11_big_fil_rev_8_21_14_0_20_36_20</strain>
    </source>
</reference>
<comment type="caution">
    <text evidence="2">The sequence shown here is derived from an EMBL/GenBank/DDBJ whole genome shotgun (WGS) entry which is preliminary data.</text>
</comment>
<dbReference type="PANTHER" id="PTHR30336:SF4">
    <property type="entry name" value="ENVELOPE BIOGENESIS FACTOR ELYC"/>
    <property type="match status" value="1"/>
</dbReference>
<dbReference type="Pfam" id="PF02698">
    <property type="entry name" value="DUF218"/>
    <property type="match status" value="1"/>
</dbReference>
<dbReference type="InterPro" id="IPR051599">
    <property type="entry name" value="Cell_Envelope_Assoc"/>
</dbReference>
<evidence type="ECO:0000259" key="1">
    <source>
        <dbReference type="Pfam" id="PF02698"/>
    </source>
</evidence>